<protein>
    <submittedName>
        <fullName evidence="2">Uncharacterized protein</fullName>
    </submittedName>
</protein>
<reference evidence="2" key="1">
    <citation type="submission" date="2019-08" db="EMBL/GenBank/DDBJ databases">
        <authorList>
            <person name="Kucharzyk K."/>
            <person name="Murdoch R.W."/>
            <person name="Higgins S."/>
            <person name="Loffler F."/>
        </authorList>
    </citation>
    <scope>NUCLEOTIDE SEQUENCE</scope>
</reference>
<evidence type="ECO:0000313" key="2">
    <source>
        <dbReference type="EMBL" id="MPN62936.1"/>
    </source>
</evidence>
<sequence>MGDEALGNGAQGIDDQCGGQDAADLVGLVQADRQHGAEQVADIVPGGEGSGCIQPHESVADQHRQQRRVGKAPQAMDHDERHGSGKQRNPQTVGWIGGVDGRHGGTPDGKRCGDARWCAAQRNEVYSNGAHVFLVSEK</sequence>
<evidence type="ECO:0000256" key="1">
    <source>
        <dbReference type="SAM" id="MobiDB-lite"/>
    </source>
</evidence>
<name>A0A645JHM4_9ZZZZ</name>
<accession>A0A645JHM4</accession>
<gene>
    <name evidence="2" type="ORF">SDC9_210689</name>
</gene>
<feature type="region of interest" description="Disordered" evidence="1">
    <location>
        <begin position="46"/>
        <end position="111"/>
    </location>
</feature>
<comment type="caution">
    <text evidence="2">The sequence shown here is derived from an EMBL/GenBank/DDBJ whole genome shotgun (WGS) entry which is preliminary data.</text>
</comment>
<dbReference type="EMBL" id="VSSQ01141645">
    <property type="protein sequence ID" value="MPN62936.1"/>
    <property type="molecule type" value="Genomic_DNA"/>
</dbReference>
<organism evidence="2">
    <name type="scientific">bioreactor metagenome</name>
    <dbReference type="NCBI Taxonomy" id="1076179"/>
    <lineage>
        <taxon>unclassified sequences</taxon>
        <taxon>metagenomes</taxon>
        <taxon>ecological metagenomes</taxon>
    </lineage>
</organism>
<dbReference type="AlphaFoldDB" id="A0A645JHM4"/>
<proteinExistence type="predicted"/>
<feature type="compositionally biased region" description="Basic and acidic residues" evidence="1">
    <location>
        <begin position="100"/>
        <end position="111"/>
    </location>
</feature>